<evidence type="ECO:0000313" key="1">
    <source>
        <dbReference type="EMBL" id="KAK7967953.1"/>
    </source>
</evidence>
<accession>A0ABR1QZV4</accession>
<sequence length="99" mass="10503">MAAFSSVPRSAMESIDGPSARLDMAQTVGATLDGLGDARRLSQGKTSFSGTKRRAGHSVFFVFELLEQGGKGSSDLSSLFSRVQYEEPEETVKQGAPTS</sequence>
<reference evidence="1 2" key="1">
    <citation type="submission" date="2023-01" db="EMBL/GenBank/DDBJ databases">
        <title>Analysis of 21 Apiospora genomes using comparative genomics revels a genus with tremendous synthesis potential of carbohydrate active enzymes and secondary metabolites.</title>
        <authorList>
            <person name="Sorensen T."/>
        </authorList>
    </citation>
    <scope>NUCLEOTIDE SEQUENCE [LARGE SCALE GENOMIC DNA]</scope>
    <source>
        <strain evidence="1 2">CBS 24483</strain>
    </source>
</reference>
<comment type="caution">
    <text evidence="1">The sequence shown here is derived from an EMBL/GenBank/DDBJ whole genome shotgun (WGS) entry which is preliminary data.</text>
</comment>
<gene>
    <name evidence="1" type="ORF">PG986_002230</name>
</gene>
<dbReference type="GeneID" id="92071514"/>
<evidence type="ECO:0000313" key="2">
    <source>
        <dbReference type="Proteomes" id="UP001391051"/>
    </source>
</evidence>
<keyword evidence="2" id="KW-1185">Reference proteome</keyword>
<dbReference type="InterPro" id="IPR048254">
    <property type="entry name" value="CDP_ALCOHOL_P_TRANSF_CS"/>
</dbReference>
<proteinExistence type="predicted"/>
<name>A0ABR1QZV4_9PEZI</name>
<protein>
    <submittedName>
        <fullName evidence="1">Uncharacterized protein</fullName>
    </submittedName>
</protein>
<dbReference type="PROSITE" id="PS00379">
    <property type="entry name" value="CDP_ALCOHOL_P_TRANSF"/>
    <property type="match status" value="1"/>
</dbReference>
<dbReference type="RefSeq" id="XP_066707345.1">
    <property type="nucleotide sequence ID" value="XM_066838452.1"/>
</dbReference>
<dbReference type="Proteomes" id="UP001391051">
    <property type="component" value="Unassembled WGS sequence"/>
</dbReference>
<dbReference type="EMBL" id="JAQQWE010000001">
    <property type="protein sequence ID" value="KAK7967953.1"/>
    <property type="molecule type" value="Genomic_DNA"/>
</dbReference>
<organism evidence="1 2">
    <name type="scientific">Apiospora aurea</name>
    <dbReference type="NCBI Taxonomy" id="335848"/>
    <lineage>
        <taxon>Eukaryota</taxon>
        <taxon>Fungi</taxon>
        <taxon>Dikarya</taxon>
        <taxon>Ascomycota</taxon>
        <taxon>Pezizomycotina</taxon>
        <taxon>Sordariomycetes</taxon>
        <taxon>Xylariomycetidae</taxon>
        <taxon>Amphisphaeriales</taxon>
        <taxon>Apiosporaceae</taxon>
        <taxon>Apiospora</taxon>
    </lineage>
</organism>